<keyword evidence="1" id="KW-0732">Signal</keyword>
<evidence type="ECO:0000313" key="2">
    <source>
        <dbReference type="EMBL" id="GFJ95510.1"/>
    </source>
</evidence>
<dbReference type="AlphaFoldDB" id="A0A6V8LIX5"/>
<keyword evidence="3" id="KW-1185">Reference proteome</keyword>
<reference evidence="2 3" key="1">
    <citation type="submission" date="2020-03" db="EMBL/GenBank/DDBJ databases">
        <title>Whole genome shotgun sequence of Phytohabitans rumicis NBRC 108638.</title>
        <authorList>
            <person name="Komaki H."/>
            <person name="Tamura T."/>
        </authorList>
    </citation>
    <scope>NUCLEOTIDE SEQUENCE [LARGE SCALE GENOMIC DNA]</scope>
    <source>
        <strain evidence="2 3">NBRC 108638</strain>
    </source>
</reference>
<evidence type="ECO:0000256" key="1">
    <source>
        <dbReference type="SAM" id="SignalP"/>
    </source>
</evidence>
<feature type="signal peptide" evidence="1">
    <location>
        <begin position="1"/>
        <end position="19"/>
    </location>
</feature>
<dbReference type="GO" id="GO:0005975">
    <property type="term" value="P:carbohydrate metabolic process"/>
    <property type="evidence" value="ECO:0007669"/>
    <property type="project" value="UniProtKB-ARBA"/>
</dbReference>
<dbReference type="Proteomes" id="UP000482960">
    <property type="component" value="Unassembled WGS sequence"/>
</dbReference>
<sequence length="180" mass="19391">MPASLVLILAVFPASRAAAAPCTGVNCYRYYADITITAWTDPSIPVFPGSTHYYTVRVTNTGWRTGGASVPTPGLGPDSGDVYVVFQPSSPEEYPVARADYTGYAFTGAPFRCYGYLGNGLVCHTESIPNGTTSQFTVAFQAPRTVGSHTLTTYADTYGWTEYDENNNSLTLTYQVGYLA</sequence>
<feature type="chain" id="PRO_5028798258" description="CARDB domain-containing protein" evidence="1">
    <location>
        <begin position="20"/>
        <end position="180"/>
    </location>
</feature>
<accession>A0A6V8LIX5</accession>
<proteinExistence type="predicted"/>
<dbReference type="EMBL" id="BLPG01000001">
    <property type="protein sequence ID" value="GFJ95510.1"/>
    <property type="molecule type" value="Genomic_DNA"/>
</dbReference>
<comment type="caution">
    <text evidence="2">The sequence shown here is derived from an EMBL/GenBank/DDBJ whole genome shotgun (WGS) entry which is preliminary data.</text>
</comment>
<evidence type="ECO:0000313" key="3">
    <source>
        <dbReference type="Proteomes" id="UP000482960"/>
    </source>
</evidence>
<gene>
    <name evidence="2" type="ORF">Prum_091520</name>
</gene>
<protein>
    <recommendedName>
        <fullName evidence="4">CARDB domain-containing protein</fullName>
    </recommendedName>
</protein>
<organism evidence="2 3">
    <name type="scientific">Phytohabitans rumicis</name>
    <dbReference type="NCBI Taxonomy" id="1076125"/>
    <lineage>
        <taxon>Bacteria</taxon>
        <taxon>Bacillati</taxon>
        <taxon>Actinomycetota</taxon>
        <taxon>Actinomycetes</taxon>
        <taxon>Micromonosporales</taxon>
        <taxon>Micromonosporaceae</taxon>
    </lineage>
</organism>
<dbReference type="Gene3D" id="2.60.40.10">
    <property type="entry name" value="Immunoglobulins"/>
    <property type="match status" value="1"/>
</dbReference>
<reference evidence="2 3" key="2">
    <citation type="submission" date="2020-03" db="EMBL/GenBank/DDBJ databases">
        <authorList>
            <person name="Ichikawa N."/>
            <person name="Kimura A."/>
            <person name="Kitahashi Y."/>
            <person name="Uohara A."/>
        </authorList>
    </citation>
    <scope>NUCLEOTIDE SEQUENCE [LARGE SCALE GENOMIC DNA]</scope>
    <source>
        <strain evidence="2 3">NBRC 108638</strain>
    </source>
</reference>
<name>A0A6V8LIX5_9ACTN</name>
<dbReference type="InterPro" id="IPR013783">
    <property type="entry name" value="Ig-like_fold"/>
</dbReference>
<evidence type="ECO:0008006" key="4">
    <source>
        <dbReference type="Google" id="ProtNLM"/>
    </source>
</evidence>